<accession>A0A6J8DAK9</accession>
<protein>
    <submittedName>
        <fullName evidence="1">Uncharacterized protein</fullName>
    </submittedName>
</protein>
<evidence type="ECO:0000313" key="1">
    <source>
        <dbReference type="EMBL" id="CAC5405125.1"/>
    </source>
</evidence>
<dbReference type="Proteomes" id="UP000507470">
    <property type="component" value="Unassembled WGS sequence"/>
</dbReference>
<dbReference type="AlphaFoldDB" id="A0A6J8DAK9"/>
<sequence>MLCELVEENIDIIRSKQTNSVTNAKKSKSIKSQKKTVGGQTEHVLDDCTQKIINLHSDAQNFVGIGGGMDVGVDLSSSMTVVQPDNEGNMIYDLAIPVQTTNLTSDYTGNNKEKGYKTNTCMVLDQEKEMNLAIKKFLEQYTFNSKSLPKIGENILRGNKYQDSTKGITEGLRDELTDSISTFKEINLSVPGTPSMVHDTIVFILEYFNYTLRKSNGCLHKKTEAELKKDCAPETVGGV</sequence>
<gene>
    <name evidence="1" type="ORF">MCOR_38842</name>
</gene>
<keyword evidence="2" id="KW-1185">Reference proteome</keyword>
<name>A0A6J8DAK9_MYTCO</name>
<reference evidence="1 2" key="1">
    <citation type="submission" date="2020-06" db="EMBL/GenBank/DDBJ databases">
        <authorList>
            <person name="Li R."/>
            <person name="Bekaert M."/>
        </authorList>
    </citation>
    <scope>NUCLEOTIDE SEQUENCE [LARGE SCALE GENOMIC DNA]</scope>
    <source>
        <strain evidence="2">wild</strain>
    </source>
</reference>
<dbReference type="EMBL" id="CACVKT020007067">
    <property type="protein sequence ID" value="CAC5405125.1"/>
    <property type="molecule type" value="Genomic_DNA"/>
</dbReference>
<organism evidence="1 2">
    <name type="scientific">Mytilus coruscus</name>
    <name type="common">Sea mussel</name>
    <dbReference type="NCBI Taxonomy" id="42192"/>
    <lineage>
        <taxon>Eukaryota</taxon>
        <taxon>Metazoa</taxon>
        <taxon>Spiralia</taxon>
        <taxon>Lophotrochozoa</taxon>
        <taxon>Mollusca</taxon>
        <taxon>Bivalvia</taxon>
        <taxon>Autobranchia</taxon>
        <taxon>Pteriomorphia</taxon>
        <taxon>Mytilida</taxon>
        <taxon>Mytiloidea</taxon>
        <taxon>Mytilidae</taxon>
        <taxon>Mytilinae</taxon>
        <taxon>Mytilus</taxon>
    </lineage>
</organism>
<evidence type="ECO:0000313" key="2">
    <source>
        <dbReference type="Proteomes" id="UP000507470"/>
    </source>
</evidence>
<proteinExistence type="predicted"/>